<protein>
    <submittedName>
        <fullName evidence="6">Lipopolysaccharide transport periplasmic protein LptA</fullName>
    </submittedName>
</protein>
<dbReference type="AlphaFoldDB" id="A0A8J8MVB4"/>
<sequence length="161" mass="16612">MLKPLLLLAVLGMPLTAMAQDARIDFGGLSQDTSAPVSVDADSLSVDQATGQALFEGNVRVGQGTMRLAADRVTVRYGESEGEISALEAAGNVTLSNGDVAAEAQEATYTIGSGVVEMRGDVLLTQGRSTIAGQSLRIDLQSGTGTVQGRVQTLFQPGQGE</sequence>
<dbReference type="PANTHER" id="PTHR36504:SF1">
    <property type="entry name" value="LIPOPOLYSACCHARIDE EXPORT SYSTEM PROTEIN LPTA"/>
    <property type="match status" value="1"/>
</dbReference>
<proteinExistence type="predicted"/>
<dbReference type="Gene3D" id="2.60.450.10">
    <property type="entry name" value="Lipopolysaccharide (LPS) transport protein A like domain"/>
    <property type="match status" value="1"/>
</dbReference>
<organism evidence="6 7">
    <name type="scientific">Falsirhodobacter algicola</name>
    <dbReference type="NCBI Taxonomy" id="2692330"/>
    <lineage>
        <taxon>Bacteria</taxon>
        <taxon>Pseudomonadati</taxon>
        <taxon>Pseudomonadota</taxon>
        <taxon>Alphaproteobacteria</taxon>
        <taxon>Rhodobacterales</taxon>
        <taxon>Paracoccaceae</taxon>
        <taxon>Falsirhodobacter</taxon>
    </lineage>
</organism>
<dbReference type="EMBL" id="CP047289">
    <property type="protein sequence ID" value="QUS36918.1"/>
    <property type="molecule type" value="Genomic_DNA"/>
</dbReference>
<evidence type="ECO:0000313" key="6">
    <source>
        <dbReference type="EMBL" id="QUS36918.1"/>
    </source>
</evidence>
<evidence type="ECO:0000256" key="1">
    <source>
        <dbReference type="ARBA" id="ARBA00022448"/>
    </source>
</evidence>
<dbReference type="KEGG" id="fap:GR316_06985"/>
<feature type="domain" description="Organic solvent tolerance-like N-terminal" evidence="5">
    <location>
        <begin position="39"/>
        <end position="143"/>
    </location>
</feature>
<dbReference type="GO" id="GO:0001530">
    <property type="term" value="F:lipopolysaccharide binding"/>
    <property type="evidence" value="ECO:0007669"/>
    <property type="project" value="InterPro"/>
</dbReference>
<keyword evidence="2 4" id="KW-0732">Signal</keyword>
<dbReference type="InterPro" id="IPR052037">
    <property type="entry name" value="LPS_export_LptA"/>
</dbReference>
<accession>A0A8J8MVB4</accession>
<name>A0A8J8MVB4_9RHOB</name>
<dbReference type="GO" id="GO:0015920">
    <property type="term" value="P:lipopolysaccharide transport"/>
    <property type="evidence" value="ECO:0007669"/>
    <property type="project" value="InterPro"/>
</dbReference>
<dbReference type="PANTHER" id="PTHR36504">
    <property type="entry name" value="LIPOPOLYSACCHARIDE EXPORT SYSTEM PROTEIN LPTA"/>
    <property type="match status" value="1"/>
</dbReference>
<evidence type="ECO:0000313" key="7">
    <source>
        <dbReference type="Proteomes" id="UP000679284"/>
    </source>
</evidence>
<evidence type="ECO:0000259" key="5">
    <source>
        <dbReference type="Pfam" id="PF03968"/>
    </source>
</evidence>
<dbReference type="Pfam" id="PF03968">
    <property type="entry name" value="LptD_N"/>
    <property type="match status" value="1"/>
</dbReference>
<dbReference type="GO" id="GO:0030288">
    <property type="term" value="C:outer membrane-bounded periplasmic space"/>
    <property type="evidence" value="ECO:0007669"/>
    <property type="project" value="TreeGrafter"/>
</dbReference>
<dbReference type="InterPro" id="IPR005653">
    <property type="entry name" value="OstA-like_N"/>
</dbReference>
<dbReference type="InterPro" id="IPR014340">
    <property type="entry name" value="LptA"/>
</dbReference>
<keyword evidence="1" id="KW-0813">Transport</keyword>
<dbReference type="GO" id="GO:0017089">
    <property type="term" value="F:glycolipid transfer activity"/>
    <property type="evidence" value="ECO:0007669"/>
    <property type="project" value="TreeGrafter"/>
</dbReference>
<evidence type="ECO:0000256" key="3">
    <source>
        <dbReference type="ARBA" id="ARBA00022764"/>
    </source>
</evidence>
<evidence type="ECO:0000256" key="4">
    <source>
        <dbReference type="SAM" id="SignalP"/>
    </source>
</evidence>
<keyword evidence="7" id="KW-1185">Reference proteome</keyword>
<feature type="signal peptide" evidence="4">
    <location>
        <begin position="1"/>
        <end position="19"/>
    </location>
</feature>
<feature type="chain" id="PRO_5035166270" evidence="4">
    <location>
        <begin position="20"/>
        <end position="161"/>
    </location>
</feature>
<dbReference type="Proteomes" id="UP000679284">
    <property type="component" value="Chromosome"/>
</dbReference>
<gene>
    <name evidence="6" type="primary">lptA</name>
    <name evidence="6" type="ORF">GR316_06985</name>
</gene>
<dbReference type="NCBIfam" id="TIGR03002">
    <property type="entry name" value="outer_YhbN_LptA"/>
    <property type="match status" value="1"/>
</dbReference>
<dbReference type="GO" id="GO:0009279">
    <property type="term" value="C:cell outer membrane"/>
    <property type="evidence" value="ECO:0007669"/>
    <property type="project" value="TreeGrafter"/>
</dbReference>
<evidence type="ECO:0000256" key="2">
    <source>
        <dbReference type="ARBA" id="ARBA00022729"/>
    </source>
</evidence>
<reference evidence="6" key="1">
    <citation type="submission" date="2020-01" db="EMBL/GenBank/DDBJ databases">
        <authorList>
            <person name="Yang Y."/>
            <person name="Kwon Y.M."/>
        </authorList>
    </citation>
    <scope>NUCLEOTIDE SEQUENCE</scope>
    <source>
        <strain evidence="6">PG104</strain>
    </source>
</reference>
<keyword evidence="3" id="KW-0574">Periplasm</keyword>